<reference evidence="10" key="1">
    <citation type="journal article" date="2013" name="Nat. Genet.">
        <title>The wheat powdery mildew genome shows the unique evolution of an obligate biotroph.</title>
        <authorList>
            <person name="Wicker T."/>
            <person name="Oberhaensli S."/>
            <person name="Parlange F."/>
            <person name="Buchmann J.P."/>
            <person name="Shatalina M."/>
            <person name="Roffler S."/>
            <person name="Ben-David R."/>
            <person name="Dolezel J."/>
            <person name="Simkova H."/>
            <person name="Schulze-Lefert P."/>
            <person name="Spanu P.D."/>
            <person name="Bruggmann R."/>
            <person name="Amselem J."/>
            <person name="Quesneville H."/>
            <person name="Ver Loren van Themaat E."/>
            <person name="Paape T."/>
            <person name="Shimizu K.K."/>
            <person name="Keller B."/>
        </authorList>
    </citation>
    <scope>NUCLEOTIDE SEQUENCE [LARGE SCALE GENOMIC DNA]</scope>
    <source>
        <strain evidence="10">96224</strain>
    </source>
</reference>
<keyword evidence="7" id="KW-0503">Monooxygenase</keyword>
<reference evidence="9" key="3">
    <citation type="submission" date="2018-07" db="EMBL/GenBank/DDBJ databases">
        <authorList>
            <person name="Quirk P.G."/>
            <person name="Krulwich T.A."/>
        </authorList>
    </citation>
    <scope>NUCLEOTIDE SEQUENCE</scope>
    <source>
        <strain evidence="9">96224</strain>
    </source>
</reference>
<dbReference type="EMBL" id="KE373627">
    <property type="protein sequence ID" value="EPQ67362.1"/>
    <property type="molecule type" value="Genomic_DNA"/>
</dbReference>
<evidence type="ECO:0000256" key="3">
    <source>
        <dbReference type="ARBA" id="ARBA00022617"/>
    </source>
</evidence>
<keyword evidence="3 6" id="KW-0349">Heme</keyword>
<name>A0A061HLV5_BLUGR</name>
<reference evidence="8" key="2">
    <citation type="submission" date="2013-01" db="EMBL/GenBank/DDBJ databases">
        <title>The wheat powdery mildew genome reveals unique evolution of an obligate biotroph.</title>
        <authorList>
            <person name="Oberhaensli S."/>
            <person name="Wicker T."/>
            <person name="Keller B."/>
        </authorList>
    </citation>
    <scope>NUCLEOTIDE SEQUENCE</scope>
    <source>
        <strain evidence="8">96224</strain>
    </source>
</reference>
<dbReference type="GO" id="GO:0005506">
    <property type="term" value="F:iron ion binding"/>
    <property type="evidence" value="ECO:0007669"/>
    <property type="project" value="InterPro"/>
</dbReference>
<dbReference type="PROSITE" id="PS00086">
    <property type="entry name" value="CYTOCHROME_P450"/>
    <property type="match status" value="1"/>
</dbReference>
<evidence type="ECO:0000313" key="9">
    <source>
        <dbReference type="EMBL" id="SUZ07451.1"/>
    </source>
</evidence>
<dbReference type="InterPro" id="IPR017972">
    <property type="entry name" value="Cyt_P450_CS"/>
</dbReference>
<evidence type="ECO:0000256" key="5">
    <source>
        <dbReference type="ARBA" id="ARBA00023004"/>
    </source>
</evidence>
<dbReference type="AlphaFoldDB" id="A0A061HLV5"/>
<protein>
    <submittedName>
        <fullName evidence="9">Bgt-1777</fullName>
    </submittedName>
    <submittedName>
        <fullName evidence="8">N-formyltyrosine oxidase</fullName>
    </submittedName>
</protein>
<dbReference type="EMBL" id="UIGY01000001">
    <property type="protein sequence ID" value="SUZ07451.1"/>
    <property type="molecule type" value="Genomic_DNA"/>
</dbReference>
<comment type="similarity">
    <text evidence="2 7">Belongs to the cytochrome P450 family.</text>
</comment>
<comment type="cofactor">
    <cofactor evidence="1 6">
        <name>heme</name>
        <dbReference type="ChEBI" id="CHEBI:30413"/>
    </cofactor>
</comment>
<dbReference type="PRINTS" id="PR00463">
    <property type="entry name" value="EP450I"/>
</dbReference>
<feature type="binding site" description="axial binding residue" evidence="6">
    <location>
        <position position="444"/>
    </location>
    <ligand>
        <name>heme</name>
        <dbReference type="ChEBI" id="CHEBI:30413"/>
    </ligand>
    <ligandPart>
        <name>Fe</name>
        <dbReference type="ChEBI" id="CHEBI:18248"/>
    </ligandPart>
</feature>
<dbReference type="PANTHER" id="PTHR24305:SF210">
    <property type="entry name" value="CYTOCHROME P450 MONOOXYGENASE ASQL-RELATED"/>
    <property type="match status" value="1"/>
</dbReference>
<dbReference type="PRINTS" id="PR00385">
    <property type="entry name" value="P450"/>
</dbReference>
<dbReference type="GO" id="GO:0020037">
    <property type="term" value="F:heme binding"/>
    <property type="evidence" value="ECO:0007669"/>
    <property type="project" value="InterPro"/>
</dbReference>
<dbReference type="PANTHER" id="PTHR24305">
    <property type="entry name" value="CYTOCHROME P450"/>
    <property type="match status" value="1"/>
</dbReference>
<dbReference type="Pfam" id="PF00067">
    <property type="entry name" value="p450"/>
    <property type="match status" value="1"/>
</dbReference>
<dbReference type="HOGENOM" id="CLU_001570_14_11_1"/>
<dbReference type="OrthoDB" id="1470350at2759"/>
<evidence type="ECO:0000256" key="6">
    <source>
        <dbReference type="PIRSR" id="PIRSR602401-1"/>
    </source>
</evidence>
<dbReference type="CDD" id="cd11058">
    <property type="entry name" value="CYP60B-like"/>
    <property type="match status" value="1"/>
</dbReference>
<keyword evidence="4 6" id="KW-0479">Metal-binding</keyword>
<organism evidence="9">
    <name type="scientific">Blumeria graminis f. sp. tritici 96224</name>
    <dbReference type="NCBI Taxonomy" id="1268274"/>
    <lineage>
        <taxon>Eukaryota</taxon>
        <taxon>Fungi</taxon>
        <taxon>Dikarya</taxon>
        <taxon>Ascomycota</taxon>
        <taxon>Pezizomycotina</taxon>
        <taxon>Leotiomycetes</taxon>
        <taxon>Erysiphales</taxon>
        <taxon>Erysiphaceae</taxon>
        <taxon>Blumeria</taxon>
    </lineage>
</organism>
<evidence type="ECO:0000313" key="8">
    <source>
        <dbReference type="EMBL" id="EPQ67362.1"/>
    </source>
</evidence>
<gene>
    <name evidence="8" type="ORF">BGT96224_1777</name>
    <name evidence="9" type="ORF">BGT96224V2_LOCUS116</name>
</gene>
<dbReference type="SUPFAM" id="SSF48264">
    <property type="entry name" value="Cytochrome P450"/>
    <property type="match status" value="1"/>
</dbReference>
<dbReference type="GO" id="GO:0016705">
    <property type="term" value="F:oxidoreductase activity, acting on paired donors, with incorporation or reduction of molecular oxygen"/>
    <property type="evidence" value="ECO:0007669"/>
    <property type="project" value="InterPro"/>
</dbReference>
<dbReference type="GO" id="GO:0004497">
    <property type="term" value="F:monooxygenase activity"/>
    <property type="evidence" value="ECO:0007669"/>
    <property type="project" value="UniProtKB-KW"/>
</dbReference>
<dbReference type="InterPro" id="IPR002401">
    <property type="entry name" value="Cyt_P450_E_grp-I"/>
</dbReference>
<dbReference type="Proteomes" id="UP000053110">
    <property type="component" value="Unassembled WGS sequence"/>
</dbReference>
<proteinExistence type="inferred from homology"/>
<dbReference type="InterPro" id="IPR001128">
    <property type="entry name" value="Cyt_P450"/>
</dbReference>
<evidence type="ECO:0000256" key="1">
    <source>
        <dbReference type="ARBA" id="ARBA00001971"/>
    </source>
</evidence>
<evidence type="ECO:0000256" key="7">
    <source>
        <dbReference type="RuleBase" id="RU000461"/>
    </source>
</evidence>
<keyword evidence="5 6" id="KW-0408">Iron</keyword>
<evidence type="ECO:0000256" key="4">
    <source>
        <dbReference type="ARBA" id="ARBA00022723"/>
    </source>
</evidence>
<sequence>MLSFPTIAVLITSFGISYASFNAIYNFYFHPLRKYPGPILNRLTYMKKGYHVLKGDYIFQLKALHRKYGHVVRVTPSELSYIDEQAWSDIYAHSTSPKSGNLPKNSKNFRPEENGSTTLFTANDADHRRIRRVQAHIFSEKALAAHEPLLKSYIIELVSKLHEKASAPSDSIVDLVKWYNYTTFDILGDLAFGESFGCLRSDALHPWISNNFLLIKDLVCWIGCKNFPWPIENLLYRLTPRESREARHHATDFASQKARARMALETTDRVDLMTYILKHNDEKGMTKPEIEVNARTLILAGSETTATFLSGVTYHLLCYPQQLAKVTSLLRSTFESVDEITGAALTKLEFFNAVIEESFRLYPPATSIIPRFTNPGGSIICGELIPENTTVSVALVPASTSPDFWTDADEFVPERWCKEERCPEKYRNDNRKVMQPFSIGPRNCIGKNLAKLEIRLILAVMLWNFDFELQQDSINWKDQKVFGFWEKKPLHVKLMSRKV</sequence>
<evidence type="ECO:0000313" key="10">
    <source>
        <dbReference type="Proteomes" id="UP000053110"/>
    </source>
</evidence>
<keyword evidence="7" id="KW-0560">Oxidoreductase</keyword>
<dbReference type="Gene3D" id="1.10.630.10">
    <property type="entry name" value="Cytochrome P450"/>
    <property type="match status" value="1"/>
</dbReference>
<dbReference type="InterPro" id="IPR036396">
    <property type="entry name" value="Cyt_P450_sf"/>
</dbReference>
<accession>A0A061HLV5</accession>
<evidence type="ECO:0000256" key="2">
    <source>
        <dbReference type="ARBA" id="ARBA00010617"/>
    </source>
</evidence>
<dbReference type="InterPro" id="IPR050121">
    <property type="entry name" value="Cytochrome_P450_monoxygenase"/>
</dbReference>